<dbReference type="Proteomes" id="UP000242958">
    <property type="component" value="Unassembled WGS sequence"/>
</dbReference>
<evidence type="ECO:0000313" key="1">
    <source>
        <dbReference type="EMBL" id="PNH22576.1"/>
    </source>
</evidence>
<proteinExistence type="predicted"/>
<organism evidence="1 2">
    <name type="scientific">Megasphaera hutchinsoni</name>
    <dbReference type="NCBI Taxonomy" id="1588748"/>
    <lineage>
        <taxon>Bacteria</taxon>
        <taxon>Bacillati</taxon>
        <taxon>Bacillota</taxon>
        <taxon>Negativicutes</taxon>
        <taxon>Veillonellales</taxon>
        <taxon>Veillonellaceae</taxon>
        <taxon>Megasphaera</taxon>
    </lineage>
</organism>
<reference evidence="1 2" key="1">
    <citation type="submission" date="2017-05" db="EMBL/GenBank/DDBJ databases">
        <authorList>
            <person name="Song R."/>
            <person name="Chenine A.L."/>
            <person name="Ruprecht R.M."/>
        </authorList>
    </citation>
    <scope>NUCLEOTIDE SEQUENCE [LARGE SCALE GENOMIC DNA]</scope>
    <source>
        <strain evidence="1 2">KA00229</strain>
    </source>
</reference>
<name>A0A2J8BCU8_9FIRM</name>
<protein>
    <submittedName>
        <fullName evidence="1">Uncharacterized protein</fullName>
    </submittedName>
</protein>
<dbReference type="AlphaFoldDB" id="A0A2J8BCU8"/>
<evidence type="ECO:0000313" key="2">
    <source>
        <dbReference type="Proteomes" id="UP000242958"/>
    </source>
</evidence>
<dbReference type="EMBL" id="NFMF01000001">
    <property type="protein sequence ID" value="PNH22576.1"/>
    <property type="molecule type" value="Genomic_DNA"/>
</dbReference>
<sequence length="216" mass="25321">MGAFQLLEVFDVVSEQGVEKEFCLFRYLNRDNGWFVKASFNLSSHEFSVRVNIGMLEFSLIEFITDNWEYFQQMVASRLVSVIDGHYVHREKNVMSIVREKGITQVNWESFLPTQYKSFRRDISPTNAVQIINGSYMILSYYDVITRSGLSLMYNLLRDDFFAEQRVYNFPNLVHDFDSSTIQDVQRAVQSRLIGVLDELEQAVQAEQMTRDEQNM</sequence>
<comment type="caution">
    <text evidence="1">The sequence shown here is derived from an EMBL/GenBank/DDBJ whole genome shotgun (WGS) entry which is preliminary data.</text>
</comment>
<accession>A0A2J8BCU8</accession>
<gene>
    <name evidence="1" type="ORF">CAL30_01040</name>
</gene>